<accession>A0A645D8W8</accession>
<sequence length="106" mass="10953">MGTADKGGSDEAPQVGGKPAEHGGGGDGADDGAGAGDGCEMVAQKNRRVGRAVVDTVKHSFGRGLVVITQTINTRHVGTVHLITNCKQDDGNNKQGCEHLIHLRKI</sequence>
<gene>
    <name evidence="2" type="ORF">SDC9_132473</name>
</gene>
<reference evidence="2" key="1">
    <citation type="submission" date="2019-08" db="EMBL/GenBank/DDBJ databases">
        <authorList>
            <person name="Kucharzyk K."/>
            <person name="Murdoch R.W."/>
            <person name="Higgins S."/>
            <person name="Loffler F."/>
        </authorList>
    </citation>
    <scope>NUCLEOTIDE SEQUENCE</scope>
</reference>
<protein>
    <submittedName>
        <fullName evidence="2">Uncharacterized protein</fullName>
    </submittedName>
</protein>
<proteinExistence type="predicted"/>
<feature type="region of interest" description="Disordered" evidence="1">
    <location>
        <begin position="1"/>
        <end position="40"/>
    </location>
</feature>
<evidence type="ECO:0000313" key="2">
    <source>
        <dbReference type="EMBL" id="MPM85393.1"/>
    </source>
</evidence>
<evidence type="ECO:0000256" key="1">
    <source>
        <dbReference type="SAM" id="MobiDB-lite"/>
    </source>
</evidence>
<comment type="caution">
    <text evidence="2">The sequence shown here is derived from an EMBL/GenBank/DDBJ whole genome shotgun (WGS) entry which is preliminary data.</text>
</comment>
<feature type="compositionally biased region" description="Gly residues" evidence="1">
    <location>
        <begin position="22"/>
        <end position="37"/>
    </location>
</feature>
<name>A0A645D8W8_9ZZZZ</name>
<organism evidence="2">
    <name type="scientific">bioreactor metagenome</name>
    <dbReference type="NCBI Taxonomy" id="1076179"/>
    <lineage>
        <taxon>unclassified sequences</taxon>
        <taxon>metagenomes</taxon>
        <taxon>ecological metagenomes</taxon>
    </lineage>
</organism>
<dbReference type="EMBL" id="VSSQ01033714">
    <property type="protein sequence ID" value="MPM85393.1"/>
    <property type="molecule type" value="Genomic_DNA"/>
</dbReference>
<dbReference type="AlphaFoldDB" id="A0A645D8W8"/>